<feature type="signal peptide" evidence="2">
    <location>
        <begin position="1"/>
        <end position="24"/>
    </location>
</feature>
<protein>
    <recommendedName>
        <fullName evidence="5">Outer membrane protein beta-barrel domain-containing protein</fullName>
    </recommendedName>
</protein>
<dbReference type="Proteomes" id="UP001161325">
    <property type="component" value="Unassembled WGS sequence"/>
</dbReference>
<feature type="region of interest" description="Disordered" evidence="1">
    <location>
        <begin position="137"/>
        <end position="165"/>
    </location>
</feature>
<gene>
    <name evidence="3" type="ORF">rosag_11100</name>
</gene>
<dbReference type="RefSeq" id="WP_284349042.1">
    <property type="nucleotide sequence ID" value="NZ_BRXS01000002.1"/>
</dbReference>
<accession>A0AA37V218</accession>
<reference evidence="3" key="1">
    <citation type="submission" date="2022-08" db="EMBL/GenBank/DDBJ databases">
        <title>Draft genome sequencing of Roseisolibacter agri AW1220.</title>
        <authorList>
            <person name="Tobiishi Y."/>
            <person name="Tonouchi A."/>
        </authorList>
    </citation>
    <scope>NUCLEOTIDE SEQUENCE</scope>
    <source>
        <strain evidence="3">AW1220</strain>
    </source>
</reference>
<evidence type="ECO:0000256" key="1">
    <source>
        <dbReference type="SAM" id="MobiDB-lite"/>
    </source>
</evidence>
<dbReference type="EMBL" id="BRXS01000002">
    <property type="protein sequence ID" value="GLC24597.1"/>
    <property type="molecule type" value="Genomic_DNA"/>
</dbReference>
<evidence type="ECO:0000313" key="4">
    <source>
        <dbReference type="Proteomes" id="UP001161325"/>
    </source>
</evidence>
<dbReference type="AlphaFoldDB" id="A0AA37V218"/>
<evidence type="ECO:0000313" key="3">
    <source>
        <dbReference type="EMBL" id="GLC24597.1"/>
    </source>
</evidence>
<proteinExistence type="predicted"/>
<name>A0AA37V218_9BACT</name>
<organism evidence="3 4">
    <name type="scientific">Roseisolibacter agri</name>
    <dbReference type="NCBI Taxonomy" id="2014610"/>
    <lineage>
        <taxon>Bacteria</taxon>
        <taxon>Pseudomonadati</taxon>
        <taxon>Gemmatimonadota</taxon>
        <taxon>Gemmatimonadia</taxon>
        <taxon>Gemmatimonadales</taxon>
        <taxon>Gemmatimonadaceae</taxon>
        <taxon>Roseisolibacter</taxon>
    </lineage>
</organism>
<comment type="caution">
    <text evidence="3">The sequence shown here is derived from an EMBL/GenBank/DDBJ whole genome shotgun (WGS) entry which is preliminary data.</text>
</comment>
<keyword evidence="4" id="KW-1185">Reference proteome</keyword>
<evidence type="ECO:0000256" key="2">
    <source>
        <dbReference type="SAM" id="SignalP"/>
    </source>
</evidence>
<feature type="chain" id="PRO_5041279314" description="Outer membrane protein beta-barrel domain-containing protein" evidence="2">
    <location>
        <begin position="25"/>
        <end position="213"/>
    </location>
</feature>
<evidence type="ECO:0008006" key="5">
    <source>
        <dbReference type="Google" id="ProtNLM"/>
    </source>
</evidence>
<sequence>MRRSRMLLVGALGVMLGATPDLLAAQTTRMPWQVRQPAVDGFYTRLRLDANGGHIAADGIGGRLMWSATRPDDAGSSWLADHASIGLVASHTPEQSLGFSTLHLGAVVDLQPVLTPIAGRLTPFLSLGGGMLRTTVSSDARASTRPGTSASATRLRSPLTERSNTTETLAPAAGLRVALVPGIAVQGAVRDLMTFRGDTRHNVALDVGLRFTR</sequence>
<keyword evidence="2" id="KW-0732">Signal</keyword>